<evidence type="ECO:0000256" key="5">
    <source>
        <dbReference type="ARBA" id="ARBA00023289"/>
    </source>
</evidence>
<gene>
    <name evidence="8" type="ORF">Terrestrivirus9_1</name>
</gene>
<protein>
    <recommendedName>
        <fullName evidence="7">Longin domain-containing protein</fullName>
    </recommendedName>
</protein>
<feature type="non-terminal residue" evidence="8">
    <location>
        <position position="149"/>
    </location>
</feature>
<comment type="subcellular location">
    <subcellularLocation>
        <location evidence="6">Endomembrane system</location>
        <topology evidence="6">Lipid-anchor</topology>
        <orientation evidence="6">Cytoplasmic side</orientation>
    </subcellularLocation>
</comment>
<dbReference type="GO" id="GO:0005484">
    <property type="term" value="F:SNAP receptor activity"/>
    <property type="evidence" value="ECO:0007669"/>
    <property type="project" value="TreeGrafter"/>
</dbReference>
<keyword evidence="1" id="KW-0488">Methylation</keyword>
<dbReference type="Gene3D" id="3.30.450.50">
    <property type="entry name" value="Longin domain"/>
    <property type="match status" value="1"/>
</dbReference>
<dbReference type="PANTHER" id="PTHR45806">
    <property type="entry name" value="SYNAPTOBREVIN HOMOLOG YKT6"/>
    <property type="match status" value="1"/>
</dbReference>
<dbReference type="InterPro" id="IPR011012">
    <property type="entry name" value="Longin-like_dom_sf"/>
</dbReference>
<proteinExistence type="predicted"/>
<sequence>MVKVLNISIYKYDEENPIRLASSMNDEEFSYNYFSRMYTSKIYEIINFSTRLAVKCTSPGTRQTIEIDDIDFVTHTYVAQYNNNFLGATFVTDKLYPKINAYRILSQVLNSYSKNGNLISINIVKEDKIGSELRYDWLDDLLMKCKKMD</sequence>
<dbReference type="PROSITE" id="PS50859">
    <property type="entry name" value="LONGIN"/>
    <property type="match status" value="1"/>
</dbReference>
<keyword evidence="2" id="KW-0472">Membrane</keyword>
<evidence type="ECO:0000313" key="8">
    <source>
        <dbReference type="EMBL" id="AYV76564.1"/>
    </source>
</evidence>
<organism evidence="8">
    <name type="scientific">Terrestrivirus sp</name>
    <dbReference type="NCBI Taxonomy" id="2487775"/>
    <lineage>
        <taxon>Viruses</taxon>
        <taxon>Varidnaviria</taxon>
        <taxon>Bamfordvirae</taxon>
        <taxon>Nucleocytoviricota</taxon>
        <taxon>Megaviricetes</taxon>
        <taxon>Imitervirales</taxon>
        <taxon>Mimiviridae</taxon>
        <taxon>Klosneuvirinae</taxon>
    </lineage>
</organism>
<keyword evidence="4" id="KW-0449">Lipoprotein</keyword>
<evidence type="ECO:0000256" key="4">
    <source>
        <dbReference type="ARBA" id="ARBA00023288"/>
    </source>
</evidence>
<evidence type="ECO:0000259" key="7">
    <source>
        <dbReference type="PROSITE" id="PS50859"/>
    </source>
</evidence>
<keyword evidence="3" id="KW-0564">Palmitate</keyword>
<evidence type="ECO:0000256" key="1">
    <source>
        <dbReference type="ARBA" id="ARBA00022481"/>
    </source>
</evidence>
<feature type="domain" description="Longin" evidence="7">
    <location>
        <begin position="8"/>
        <end position="115"/>
    </location>
</feature>
<name>A0A3G4ZQG4_9VIRU</name>
<keyword evidence="5" id="KW-0636">Prenylation</keyword>
<dbReference type="SUPFAM" id="SSF64356">
    <property type="entry name" value="SNARE-like"/>
    <property type="match status" value="1"/>
</dbReference>
<evidence type="ECO:0000256" key="6">
    <source>
        <dbReference type="ARBA" id="ARBA00046278"/>
    </source>
</evidence>
<dbReference type="InterPro" id="IPR010908">
    <property type="entry name" value="Longin_dom"/>
</dbReference>
<dbReference type="PANTHER" id="PTHR45806:SF1">
    <property type="entry name" value="SYNAPTOBREVIN HOMOLOG YKT6"/>
    <property type="match status" value="1"/>
</dbReference>
<evidence type="ECO:0000256" key="2">
    <source>
        <dbReference type="ARBA" id="ARBA00023136"/>
    </source>
</evidence>
<accession>A0A3G4ZQG4</accession>
<evidence type="ECO:0000256" key="3">
    <source>
        <dbReference type="ARBA" id="ARBA00023139"/>
    </source>
</evidence>
<dbReference type="EMBL" id="MK071987">
    <property type="protein sequence ID" value="AYV76564.1"/>
    <property type="molecule type" value="Genomic_DNA"/>
</dbReference>
<reference evidence="8" key="1">
    <citation type="submission" date="2018-10" db="EMBL/GenBank/DDBJ databases">
        <title>Hidden diversity of soil giant viruses.</title>
        <authorList>
            <person name="Schulz F."/>
            <person name="Alteio L."/>
            <person name="Goudeau D."/>
            <person name="Ryan E.M."/>
            <person name="Malmstrom R.R."/>
            <person name="Blanchard J."/>
            <person name="Woyke T."/>
        </authorList>
    </citation>
    <scope>NUCLEOTIDE SEQUENCE</scope>
    <source>
        <strain evidence="8">TEV1</strain>
    </source>
</reference>